<keyword evidence="4" id="KW-1185">Reference proteome</keyword>
<reference evidence="3 4" key="1">
    <citation type="submission" date="2024-10" db="EMBL/GenBank/DDBJ databases">
        <authorList>
            <person name="Kim D."/>
        </authorList>
    </citation>
    <scope>NUCLEOTIDE SEQUENCE [LARGE SCALE GENOMIC DNA]</scope>
    <source>
        <strain evidence="3">BH-2024</strain>
    </source>
</reference>
<evidence type="ECO:0000256" key="1">
    <source>
        <dbReference type="SAM" id="MobiDB-lite"/>
    </source>
</evidence>
<feature type="region of interest" description="Disordered" evidence="1">
    <location>
        <begin position="133"/>
        <end position="156"/>
    </location>
</feature>
<keyword evidence="2" id="KW-0732">Signal</keyword>
<evidence type="ECO:0000256" key="2">
    <source>
        <dbReference type="SAM" id="SignalP"/>
    </source>
</evidence>
<organism evidence="3 4">
    <name type="scientific">Heterodera trifolii</name>
    <dbReference type="NCBI Taxonomy" id="157864"/>
    <lineage>
        <taxon>Eukaryota</taxon>
        <taxon>Metazoa</taxon>
        <taxon>Ecdysozoa</taxon>
        <taxon>Nematoda</taxon>
        <taxon>Chromadorea</taxon>
        <taxon>Rhabditida</taxon>
        <taxon>Tylenchina</taxon>
        <taxon>Tylenchomorpha</taxon>
        <taxon>Tylenchoidea</taxon>
        <taxon>Heteroderidae</taxon>
        <taxon>Heteroderinae</taxon>
        <taxon>Heterodera</taxon>
    </lineage>
</organism>
<dbReference type="AlphaFoldDB" id="A0ABD2KX22"/>
<evidence type="ECO:0008006" key="5">
    <source>
        <dbReference type="Google" id="ProtNLM"/>
    </source>
</evidence>
<sequence length="384" mass="45131">MSQFYSIFKIFLLFLPLFSNGDECYFRYLRDTKLENLKSRPHYSVVWPECFGGSLFSFRKLDVKSNAKTNKNLEWVEPKDARAFKGQLYGVETFLELILARGQGLFDWRTSPPKELIERQQWQIRRLKKLKSAEERNQKQPEEGGKQQQQQEQQREFGDDAYNHPIWQIGLFKRINKESVECNECKDILPLSDGSLSQLKQHLLDKHKESEHEVTYNQIYKELNEAKFDLDQFLDNNFVCQKHVNELLIKWADSQTHFRTLTEATGTFYYCAFPITVKGMDDAPIDPHRRVIRRNAAHLLQKKEAKYVLEKHGLLMHLGTPVCKWHLDLIKEGMAEQAESRMQRELFLLALSKSRFIDTLKKELKLRDALLALCIAEHNPPPKA</sequence>
<name>A0ABD2KX22_9BILA</name>
<feature type="compositionally biased region" description="Basic and acidic residues" evidence="1">
    <location>
        <begin position="133"/>
        <end position="145"/>
    </location>
</feature>
<feature type="signal peptide" evidence="2">
    <location>
        <begin position="1"/>
        <end position="21"/>
    </location>
</feature>
<evidence type="ECO:0000313" key="3">
    <source>
        <dbReference type="EMBL" id="KAL3107512.1"/>
    </source>
</evidence>
<evidence type="ECO:0000313" key="4">
    <source>
        <dbReference type="Proteomes" id="UP001620626"/>
    </source>
</evidence>
<protein>
    <recommendedName>
        <fullName evidence="5">BED-type domain-containing protein</fullName>
    </recommendedName>
</protein>
<comment type="caution">
    <text evidence="3">The sequence shown here is derived from an EMBL/GenBank/DDBJ whole genome shotgun (WGS) entry which is preliminary data.</text>
</comment>
<gene>
    <name evidence="3" type="ORF">niasHT_014229</name>
</gene>
<accession>A0ABD2KX22</accession>
<proteinExistence type="predicted"/>
<dbReference type="EMBL" id="JBICBT010000616">
    <property type="protein sequence ID" value="KAL3107512.1"/>
    <property type="molecule type" value="Genomic_DNA"/>
</dbReference>
<feature type="chain" id="PRO_5044741029" description="BED-type domain-containing protein" evidence="2">
    <location>
        <begin position="22"/>
        <end position="384"/>
    </location>
</feature>
<dbReference type="Proteomes" id="UP001620626">
    <property type="component" value="Unassembled WGS sequence"/>
</dbReference>